<name>A0ABD0LRH5_9CAEN</name>
<dbReference type="InterPro" id="IPR006600">
    <property type="entry name" value="HTH_CenpB_DNA-bd_dom"/>
</dbReference>
<gene>
    <name evidence="10" type="ORF">BaRGS_00007079</name>
</gene>
<dbReference type="Pfam" id="PF02338">
    <property type="entry name" value="OTU"/>
    <property type="match status" value="1"/>
</dbReference>
<feature type="compositionally biased region" description="Basic and acidic residues" evidence="5">
    <location>
        <begin position="519"/>
        <end position="540"/>
    </location>
</feature>
<feature type="DNA-binding region" description="H-T-H motif" evidence="4">
    <location>
        <begin position="28"/>
        <end position="48"/>
    </location>
</feature>
<dbReference type="Gene3D" id="1.10.10.60">
    <property type="entry name" value="Homeodomain-like"/>
    <property type="match status" value="2"/>
</dbReference>
<evidence type="ECO:0000256" key="1">
    <source>
        <dbReference type="ARBA" id="ARBA00004123"/>
    </source>
</evidence>
<dbReference type="PROSITE" id="PS50960">
    <property type="entry name" value="HTH_PSQ"/>
    <property type="match status" value="1"/>
</dbReference>
<dbReference type="InterPro" id="IPR007889">
    <property type="entry name" value="HTH_Psq"/>
</dbReference>
<dbReference type="PROSITE" id="PS50802">
    <property type="entry name" value="OTU"/>
    <property type="match status" value="1"/>
</dbReference>
<feature type="compositionally biased region" description="Polar residues" evidence="5">
    <location>
        <begin position="419"/>
        <end position="433"/>
    </location>
</feature>
<evidence type="ECO:0000313" key="11">
    <source>
        <dbReference type="Proteomes" id="UP001519460"/>
    </source>
</evidence>
<dbReference type="AlphaFoldDB" id="A0ABD0LRH5"/>
<dbReference type="InterPro" id="IPR004875">
    <property type="entry name" value="DDE_SF_endonuclease_dom"/>
</dbReference>
<keyword evidence="2 4" id="KW-0238">DNA-binding</keyword>
<comment type="subcellular location">
    <subcellularLocation>
        <location evidence="1 4">Nucleus</location>
    </subcellularLocation>
</comment>
<evidence type="ECO:0000256" key="4">
    <source>
        <dbReference type="PROSITE-ProRule" id="PRU00320"/>
    </source>
</evidence>
<organism evidence="10 11">
    <name type="scientific">Batillaria attramentaria</name>
    <dbReference type="NCBI Taxonomy" id="370345"/>
    <lineage>
        <taxon>Eukaryota</taxon>
        <taxon>Metazoa</taxon>
        <taxon>Spiralia</taxon>
        <taxon>Lophotrochozoa</taxon>
        <taxon>Mollusca</taxon>
        <taxon>Gastropoda</taxon>
        <taxon>Caenogastropoda</taxon>
        <taxon>Sorbeoconcha</taxon>
        <taxon>Cerithioidea</taxon>
        <taxon>Batillariidae</taxon>
        <taxon>Batillaria</taxon>
    </lineage>
</organism>
<evidence type="ECO:0000256" key="5">
    <source>
        <dbReference type="SAM" id="MobiDB-lite"/>
    </source>
</evidence>
<reference evidence="10 11" key="1">
    <citation type="journal article" date="2023" name="Sci. Data">
        <title>Genome assembly of the Korean intertidal mud-creeper Batillaria attramentaria.</title>
        <authorList>
            <person name="Patra A.K."/>
            <person name="Ho P.T."/>
            <person name="Jun S."/>
            <person name="Lee S.J."/>
            <person name="Kim Y."/>
            <person name="Won Y.J."/>
        </authorList>
    </citation>
    <scope>NUCLEOTIDE SEQUENCE [LARGE SCALE GENOMIC DNA]</scope>
    <source>
        <strain evidence="10">Wonlab-2016</strain>
    </source>
</reference>
<feature type="domain" description="HTH psq-type" evidence="8">
    <location>
        <begin position="1"/>
        <end position="52"/>
    </location>
</feature>
<evidence type="ECO:0000313" key="10">
    <source>
        <dbReference type="EMBL" id="KAK7501648.1"/>
    </source>
</evidence>
<proteinExistence type="predicted"/>
<comment type="caution">
    <text evidence="10">The sequence shown here is derived from an EMBL/GenBank/DDBJ whole genome shotgun (WGS) entry which is preliminary data.</text>
</comment>
<evidence type="ECO:0000259" key="9">
    <source>
        <dbReference type="PROSITE" id="PS51253"/>
    </source>
</evidence>
<feature type="domain" description="HTH CENPB-type" evidence="9">
    <location>
        <begin position="64"/>
        <end position="135"/>
    </location>
</feature>
<dbReference type="PANTHER" id="PTHR19303:SF73">
    <property type="entry name" value="PROTEIN PDC2"/>
    <property type="match status" value="1"/>
</dbReference>
<feature type="domain" description="OTU" evidence="6">
    <location>
        <begin position="590"/>
        <end position="731"/>
    </location>
</feature>
<feature type="region of interest" description="Disordered" evidence="5">
    <location>
        <begin position="419"/>
        <end position="448"/>
    </location>
</feature>
<feature type="region of interest" description="Disordered" evidence="5">
    <location>
        <begin position="510"/>
        <end position="563"/>
    </location>
</feature>
<dbReference type="InterPro" id="IPR036397">
    <property type="entry name" value="RNaseH_sf"/>
</dbReference>
<evidence type="ECO:0000256" key="2">
    <source>
        <dbReference type="ARBA" id="ARBA00023125"/>
    </source>
</evidence>
<dbReference type="PROSITE" id="PS50948">
    <property type="entry name" value="PAN"/>
    <property type="match status" value="1"/>
</dbReference>
<dbReference type="SUPFAM" id="SSF46689">
    <property type="entry name" value="Homeodomain-like"/>
    <property type="match status" value="2"/>
</dbReference>
<evidence type="ECO:0000256" key="3">
    <source>
        <dbReference type="ARBA" id="ARBA00023242"/>
    </source>
</evidence>
<dbReference type="Proteomes" id="UP001519460">
    <property type="component" value="Unassembled WGS sequence"/>
</dbReference>
<keyword evidence="11" id="KW-1185">Reference proteome</keyword>
<dbReference type="GO" id="GO:0005634">
    <property type="term" value="C:nucleus"/>
    <property type="evidence" value="ECO:0007669"/>
    <property type="project" value="UniProtKB-SubCell"/>
</dbReference>
<dbReference type="CDD" id="cd22755">
    <property type="entry name" value="OTU_CeDUB-like"/>
    <property type="match status" value="1"/>
</dbReference>
<feature type="domain" description="Apple" evidence="7">
    <location>
        <begin position="747"/>
        <end position="830"/>
    </location>
</feature>
<dbReference type="InterPro" id="IPR009057">
    <property type="entry name" value="Homeodomain-like_sf"/>
</dbReference>
<dbReference type="InterPro" id="IPR003323">
    <property type="entry name" value="OTU_dom"/>
</dbReference>
<dbReference type="Pfam" id="PF04218">
    <property type="entry name" value="CENP-B_N"/>
    <property type="match status" value="1"/>
</dbReference>
<dbReference type="SMART" id="SM00674">
    <property type="entry name" value="CENPB"/>
    <property type="match status" value="1"/>
</dbReference>
<evidence type="ECO:0000259" key="8">
    <source>
        <dbReference type="PROSITE" id="PS50960"/>
    </source>
</evidence>
<dbReference type="InterPro" id="IPR038765">
    <property type="entry name" value="Papain-like_cys_pep_sf"/>
</dbReference>
<accession>A0ABD0LRH5</accession>
<dbReference type="PROSITE" id="PS51253">
    <property type="entry name" value="HTH_CENPB"/>
    <property type="match status" value="1"/>
</dbReference>
<dbReference type="Gene3D" id="3.30.420.10">
    <property type="entry name" value="Ribonuclease H-like superfamily/Ribonuclease H"/>
    <property type="match status" value="1"/>
</dbReference>
<dbReference type="PANTHER" id="PTHR19303">
    <property type="entry name" value="TRANSPOSON"/>
    <property type="match status" value="1"/>
</dbReference>
<sequence>MASKKRCGLSLKRKLEILDFVEKSKKSKRKLADELGVPRSTLYDILKEKEKLEERRNSGSASLDTVKHRTANYAELDRRLLDWLKFARSQNIPISGPVLKIRANKIAEDLGIQDWNCSDGWLTRWKKRNNIVSKAESGERGSVDEKATDEWVRNVLKPLLARYEARDVFNVDETALFWRMLPGKSLCFKGERCIGGKKSKDRITVMICSNMNGTEKPRLLTIGKFKNPRCFKGIKRLPVQYEANSKCWMNADIFKDWLQKFDNRMVQEKRKVLLVLDNCTAHKLPPLRATEVVFLPPNATSKLQPCDAGVIQNLKVHYRTMKVHQLTDHIDAGGTSEDYQFSLLDALCTIQQAWEKVTPTTIANCFRHAGFHVDETETTSVDSTEDVLPELDPLVSKLADEHGISSSDYFFVDEDVATTAPSSDIPSTSTAEGISSEPKVEELDSDEDDLGEREIVSKVMAVDCLQKIEQYSLQATCNCCDSALRDLRAAMDKHFTFCQKRQEKITSYFQKSKPNEGGSSDRHTPSPADRHTPSPADRHTPSPPKEGPSKPRSPSSPPKDRCRCTLSEATAPPTYPIYGFLSPLLASAGRRVDYVKMDGNCFFRCLSKEMYGTEEYHPIFRESVCNLIDKNPAVFAQYIDGADTRSHAEKMRKLGKWATTCEIYASASLLQRKLYVLTPIPGQKQRSDRPDLSYRWLLFSPLKLCDREEGGPAYLTLCNTDGNHYDRITPSVAECNCKLPPPVIIYCAQSDLLTTFLLYPRHYISDRNIAQYTGLTDEQCQNKCLQNAQCRTCELRGDLNVCNIASATPLHYTNWISTTDDRIKFWQRMCR</sequence>
<dbReference type="GO" id="GO:0003677">
    <property type="term" value="F:DNA binding"/>
    <property type="evidence" value="ECO:0007669"/>
    <property type="project" value="UniProtKB-UniRule"/>
</dbReference>
<dbReference type="SUPFAM" id="SSF54001">
    <property type="entry name" value="Cysteine proteinases"/>
    <property type="match status" value="1"/>
</dbReference>
<dbReference type="Pfam" id="PF03184">
    <property type="entry name" value="DDE_1"/>
    <property type="match status" value="1"/>
</dbReference>
<keyword evidence="3 4" id="KW-0539">Nucleus</keyword>
<dbReference type="Gene3D" id="3.90.70.80">
    <property type="match status" value="1"/>
</dbReference>
<protein>
    <submittedName>
        <fullName evidence="10">Uncharacterized protein</fullName>
    </submittedName>
</protein>
<evidence type="ECO:0000259" key="7">
    <source>
        <dbReference type="PROSITE" id="PS50948"/>
    </source>
</evidence>
<evidence type="ECO:0000259" key="6">
    <source>
        <dbReference type="PROSITE" id="PS50802"/>
    </source>
</evidence>
<dbReference type="InterPro" id="IPR003609">
    <property type="entry name" value="Pan_app"/>
</dbReference>
<dbReference type="InterPro" id="IPR050863">
    <property type="entry name" value="CenT-Element_Derived"/>
</dbReference>
<dbReference type="Pfam" id="PF03221">
    <property type="entry name" value="HTH_Tnp_Tc5"/>
    <property type="match status" value="1"/>
</dbReference>
<dbReference type="EMBL" id="JACVVK020000030">
    <property type="protein sequence ID" value="KAK7501648.1"/>
    <property type="molecule type" value="Genomic_DNA"/>
</dbReference>